<dbReference type="InterPro" id="IPR002731">
    <property type="entry name" value="ATPase_BadF"/>
</dbReference>
<organism evidence="2 3">
    <name type="scientific">Yoonia maricola</name>
    <dbReference type="NCBI Taxonomy" id="420999"/>
    <lineage>
        <taxon>Bacteria</taxon>
        <taxon>Pseudomonadati</taxon>
        <taxon>Pseudomonadota</taxon>
        <taxon>Alphaproteobacteria</taxon>
        <taxon>Rhodobacterales</taxon>
        <taxon>Paracoccaceae</taxon>
        <taxon>Yoonia</taxon>
    </lineage>
</organism>
<dbReference type="AlphaFoldDB" id="A0A2M8WLS1"/>
<keyword evidence="3" id="KW-1185">Reference proteome</keyword>
<proteinExistence type="predicted"/>
<dbReference type="OrthoDB" id="63487at2"/>
<dbReference type="RefSeq" id="WP_100366751.1">
    <property type="nucleotide sequence ID" value="NZ_PGTY01000001.1"/>
</dbReference>
<evidence type="ECO:0000259" key="1">
    <source>
        <dbReference type="Pfam" id="PF01869"/>
    </source>
</evidence>
<gene>
    <name evidence="2" type="ORF">BC777_0710</name>
</gene>
<dbReference type="GO" id="GO:0016301">
    <property type="term" value="F:kinase activity"/>
    <property type="evidence" value="ECO:0007669"/>
    <property type="project" value="UniProtKB-KW"/>
</dbReference>
<dbReference type="SUPFAM" id="SSF53067">
    <property type="entry name" value="Actin-like ATPase domain"/>
    <property type="match status" value="2"/>
</dbReference>
<dbReference type="PANTHER" id="PTHR43190">
    <property type="entry name" value="N-ACETYL-D-GLUCOSAMINE KINASE"/>
    <property type="match status" value="1"/>
</dbReference>
<protein>
    <submittedName>
        <fullName evidence="2">N-acetylglucosamine kinase-like BadF-type ATPase</fullName>
    </submittedName>
</protein>
<reference evidence="2 3" key="1">
    <citation type="submission" date="2017-11" db="EMBL/GenBank/DDBJ databases">
        <title>Genomic Encyclopedia of Archaeal and Bacterial Type Strains, Phase II (KMG-II): From Individual Species to Whole Genera.</title>
        <authorList>
            <person name="Goeker M."/>
        </authorList>
    </citation>
    <scope>NUCLEOTIDE SEQUENCE [LARGE SCALE GENOMIC DNA]</scope>
    <source>
        <strain evidence="2 3">DSM 29128</strain>
    </source>
</reference>
<dbReference type="Proteomes" id="UP000228531">
    <property type="component" value="Unassembled WGS sequence"/>
</dbReference>
<evidence type="ECO:0000313" key="2">
    <source>
        <dbReference type="EMBL" id="PJI91869.1"/>
    </source>
</evidence>
<evidence type="ECO:0000313" key="3">
    <source>
        <dbReference type="Proteomes" id="UP000228531"/>
    </source>
</evidence>
<feature type="domain" description="ATPase BadF/BadG/BcrA/BcrD type" evidence="1">
    <location>
        <begin position="6"/>
        <end position="264"/>
    </location>
</feature>
<dbReference type="Gene3D" id="3.30.420.40">
    <property type="match status" value="2"/>
</dbReference>
<dbReference type="EMBL" id="PGTY01000001">
    <property type="protein sequence ID" value="PJI91869.1"/>
    <property type="molecule type" value="Genomic_DNA"/>
</dbReference>
<accession>A0A2M8WLS1</accession>
<dbReference type="PANTHER" id="PTHR43190:SF3">
    <property type="entry name" value="N-ACETYL-D-GLUCOSAMINE KINASE"/>
    <property type="match status" value="1"/>
</dbReference>
<keyword evidence="2" id="KW-0808">Transferase</keyword>
<name>A0A2M8WLS1_9RHOB</name>
<sequence length="309" mass="31951">MMDQVVGIDAGGTKTLIIAVDAAANVQGVVRTKGFDPTQTSDARQQLRAILDDVPINDAVTLGLPYYQEIPEITASQDSIVQDLLGAQACIMNDVALAQFAAFAGGEGVLILAGTGSMAWAQGPLGTSRAGGFGDLFGDEGSAYWIGCRALAFASRQIDGRDADTGFAKSLCVQIDIALEELMAWAYTTENRRAHIAGIAGAVSQLARQNDATALAILRQAARELVAIGVAAAGAAGLSDTFVWSYAGGVLSDDTVLSFVSEGIGHPPKTPLLPPVGGAAFDAARRVGWQVDDAWVATLAKNLAAEDVS</sequence>
<comment type="caution">
    <text evidence="2">The sequence shown here is derived from an EMBL/GenBank/DDBJ whole genome shotgun (WGS) entry which is preliminary data.</text>
</comment>
<dbReference type="Pfam" id="PF01869">
    <property type="entry name" value="BcrAD_BadFG"/>
    <property type="match status" value="1"/>
</dbReference>
<dbReference type="InterPro" id="IPR052519">
    <property type="entry name" value="Euk-type_GlcNAc_Kinase"/>
</dbReference>
<dbReference type="InterPro" id="IPR043129">
    <property type="entry name" value="ATPase_NBD"/>
</dbReference>
<keyword evidence="2" id="KW-0418">Kinase</keyword>